<keyword evidence="3" id="KW-0804">Transcription</keyword>
<dbReference type="SUPFAM" id="SSF47413">
    <property type="entry name" value="lambda repressor-like DNA-binding domains"/>
    <property type="match status" value="1"/>
</dbReference>
<keyword evidence="6" id="KW-1185">Reference proteome</keyword>
<dbReference type="RefSeq" id="WP_160739812.1">
    <property type="nucleotide sequence ID" value="NZ_WTYQ01000004.1"/>
</dbReference>
<dbReference type="OrthoDB" id="7939625at2"/>
<evidence type="ECO:0000256" key="1">
    <source>
        <dbReference type="ARBA" id="ARBA00023015"/>
    </source>
</evidence>
<dbReference type="InterPro" id="IPR028082">
    <property type="entry name" value="Peripla_BP_I"/>
</dbReference>
<dbReference type="Proteomes" id="UP000460561">
    <property type="component" value="Unassembled WGS sequence"/>
</dbReference>
<dbReference type="Pfam" id="PF13377">
    <property type="entry name" value="Peripla_BP_3"/>
    <property type="match status" value="1"/>
</dbReference>
<reference evidence="5 6" key="1">
    <citation type="submission" date="2019-12" db="EMBL/GenBank/DDBJ databases">
        <title>Genomic-based taxomic classification of the family Erythrobacteraceae.</title>
        <authorList>
            <person name="Xu L."/>
        </authorList>
    </citation>
    <scope>NUCLEOTIDE SEQUENCE [LARGE SCALE GENOMIC DNA]</scope>
    <source>
        <strain evidence="5 6">DSM 18604</strain>
    </source>
</reference>
<dbReference type="SMART" id="SM00354">
    <property type="entry name" value="HTH_LACI"/>
    <property type="match status" value="1"/>
</dbReference>
<dbReference type="InterPro" id="IPR046335">
    <property type="entry name" value="LacI/GalR-like_sensor"/>
</dbReference>
<dbReference type="EMBL" id="WTYQ01000004">
    <property type="protein sequence ID" value="MXP26593.1"/>
    <property type="molecule type" value="Genomic_DNA"/>
</dbReference>
<keyword evidence="2 5" id="KW-0238">DNA-binding</keyword>
<dbReference type="PROSITE" id="PS50932">
    <property type="entry name" value="HTH_LACI_2"/>
    <property type="match status" value="1"/>
</dbReference>
<sequence length="351" mass="37930">MKRTTGMGRVTIRDIAAHAGTSFKTVSRVVNGEDSVSPALRQKVQEAMKALGYRPSRAAQTLRSGRHFALCVLSAVALEESFAGDEVPSFLNELIAGLMRACRAQNYQLVLENLAGTDSSPETIQARIASLRADGVILYPPQTDMIWLLDALELAGIPYARIAPGSAPERADCYLVDDFNAAREVGELLLSQGHSRIAFISGPENHLAAAHRREGLQAALAGRPNVELQCEVGTFHFPSGLAIGKKLLIQQTRPTAIFAANDMMALGVMAAASELGIVVPEQLSVVGFDDAPQARFIRPELTSINQNVREMGEMAGKMLIETSREKAAVAPRQHHIPYTLEIRQSVGRAPD</sequence>
<evidence type="ECO:0000256" key="2">
    <source>
        <dbReference type="ARBA" id="ARBA00023125"/>
    </source>
</evidence>
<evidence type="ECO:0000259" key="4">
    <source>
        <dbReference type="PROSITE" id="PS50932"/>
    </source>
</evidence>
<dbReference type="SUPFAM" id="SSF53822">
    <property type="entry name" value="Periplasmic binding protein-like I"/>
    <property type="match status" value="1"/>
</dbReference>
<dbReference type="CDD" id="cd01392">
    <property type="entry name" value="HTH_LacI"/>
    <property type="match status" value="1"/>
</dbReference>
<proteinExistence type="predicted"/>
<protein>
    <submittedName>
        <fullName evidence="5">LacI family DNA-binding transcriptional regulator</fullName>
    </submittedName>
</protein>
<feature type="domain" description="HTH lacI-type" evidence="4">
    <location>
        <begin position="10"/>
        <end position="64"/>
    </location>
</feature>
<dbReference type="AlphaFoldDB" id="A0A845ABG8"/>
<dbReference type="GO" id="GO:0000976">
    <property type="term" value="F:transcription cis-regulatory region binding"/>
    <property type="evidence" value="ECO:0007669"/>
    <property type="project" value="TreeGrafter"/>
</dbReference>
<dbReference type="Gene3D" id="3.40.50.2300">
    <property type="match status" value="2"/>
</dbReference>
<evidence type="ECO:0000313" key="5">
    <source>
        <dbReference type="EMBL" id="MXP26593.1"/>
    </source>
</evidence>
<keyword evidence="1" id="KW-0805">Transcription regulation</keyword>
<dbReference type="PANTHER" id="PTHR30146">
    <property type="entry name" value="LACI-RELATED TRANSCRIPTIONAL REPRESSOR"/>
    <property type="match status" value="1"/>
</dbReference>
<dbReference type="PANTHER" id="PTHR30146:SF153">
    <property type="entry name" value="LACTOSE OPERON REPRESSOR"/>
    <property type="match status" value="1"/>
</dbReference>
<dbReference type="CDD" id="cd01545">
    <property type="entry name" value="PBP1_SalR"/>
    <property type="match status" value="1"/>
</dbReference>
<dbReference type="Gene3D" id="1.10.260.40">
    <property type="entry name" value="lambda repressor-like DNA-binding domains"/>
    <property type="match status" value="1"/>
</dbReference>
<organism evidence="5 6">
    <name type="scientific">Altericroceibacterium indicum</name>
    <dbReference type="NCBI Taxonomy" id="374177"/>
    <lineage>
        <taxon>Bacteria</taxon>
        <taxon>Pseudomonadati</taxon>
        <taxon>Pseudomonadota</taxon>
        <taxon>Alphaproteobacteria</taxon>
        <taxon>Sphingomonadales</taxon>
        <taxon>Erythrobacteraceae</taxon>
        <taxon>Altericroceibacterium</taxon>
    </lineage>
</organism>
<dbReference type="InterPro" id="IPR000843">
    <property type="entry name" value="HTH_LacI"/>
</dbReference>
<name>A0A845ABG8_9SPHN</name>
<comment type="caution">
    <text evidence="5">The sequence shown here is derived from an EMBL/GenBank/DDBJ whole genome shotgun (WGS) entry which is preliminary data.</text>
</comment>
<evidence type="ECO:0000313" key="6">
    <source>
        <dbReference type="Proteomes" id="UP000460561"/>
    </source>
</evidence>
<dbReference type="Pfam" id="PF00356">
    <property type="entry name" value="LacI"/>
    <property type="match status" value="1"/>
</dbReference>
<gene>
    <name evidence="5" type="ORF">GRI39_11155</name>
</gene>
<evidence type="ECO:0000256" key="3">
    <source>
        <dbReference type="ARBA" id="ARBA00023163"/>
    </source>
</evidence>
<dbReference type="InterPro" id="IPR010982">
    <property type="entry name" value="Lambda_DNA-bd_dom_sf"/>
</dbReference>
<accession>A0A845ABG8</accession>
<dbReference type="GO" id="GO:0003700">
    <property type="term" value="F:DNA-binding transcription factor activity"/>
    <property type="evidence" value="ECO:0007669"/>
    <property type="project" value="TreeGrafter"/>
</dbReference>